<dbReference type="Proteomes" id="UP000068905">
    <property type="component" value="Chromosome"/>
</dbReference>
<dbReference type="CDD" id="cd03089">
    <property type="entry name" value="PMM_PGM"/>
    <property type="match status" value="1"/>
</dbReference>
<sequence>MKIPSSIFKAYDIRGIVETELTPEIVKLIGRAVGSESIEKGERGVVVGRDGRLTGPELSEALISGLIESGCHVVNIGMVPSPVVYFATHTKAATSGVMITGSHNPAEYNGLKIMIAGETLSAEKIQSLYTRILENDFKTGSGTSTSINIDQDYINTIKSDINLEKELNIVIDCGNGVAGNIAPQLFEALGVKLSKLFCLVDGRFPNHHPDPSKPKNLEDLIQEVIETKSDLGLAFDGDGDRLGLIDNKGKIIWADQQMMLYAKDVLSRNKGAKIIFDVKCTSLLPKVISDNGGEPIMSRTGHSFIKKKLKETNAALAGEMSGHIFFKERWYGFDDALYTAARLLEIVSKSNKSCSELFDEFPVNLSTPEININFDKHGQQFEAMDSLSSHIDFPGANINTIDGVRVDYEDCWGLVRPSNTTPCLVLRFEAKDHTALIDIQEKFKKWLESCDISAENL</sequence>
<evidence type="ECO:0000256" key="5">
    <source>
        <dbReference type="ARBA" id="ARBA00012730"/>
    </source>
</evidence>
<dbReference type="EC" id="5.4.2.8" evidence="5"/>
<feature type="domain" description="Alpha-D-phosphohexomutase alpha/beta/alpha" evidence="13">
    <location>
        <begin position="152"/>
        <end position="249"/>
    </location>
</feature>
<protein>
    <recommendedName>
        <fullName evidence="5">phosphomannomutase</fullName>
        <ecNumber evidence="5">5.4.2.8</ecNumber>
    </recommendedName>
</protein>
<evidence type="ECO:0000256" key="8">
    <source>
        <dbReference type="ARBA" id="ARBA00022842"/>
    </source>
</evidence>
<name>A0A0M4L3X5_9GAMM</name>
<comment type="catalytic activity">
    <reaction evidence="1">
        <text>alpha-D-mannose 1-phosphate = D-mannose 6-phosphate</text>
        <dbReference type="Rhea" id="RHEA:11140"/>
        <dbReference type="ChEBI" id="CHEBI:58409"/>
        <dbReference type="ChEBI" id="CHEBI:58735"/>
        <dbReference type="EC" id="5.4.2.8"/>
    </reaction>
</comment>
<keyword evidence="6" id="KW-0597">Phosphoprotein</keyword>
<dbReference type="InterPro" id="IPR005845">
    <property type="entry name" value="A-D-PHexomutase_a/b/a-II"/>
</dbReference>
<dbReference type="GO" id="GO:0000287">
    <property type="term" value="F:magnesium ion binding"/>
    <property type="evidence" value="ECO:0007669"/>
    <property type="project" value="InterPro"/>
</dbReference>
<dbReference type="KEGG" id="tsn:W908_03710"/>
<dbReference type="Pfam" id="PF00408">
    <property type="entry name" value="PGM_PMM_IV"/>
    <property type="match status" value="1"/>
</dbReference>
<dbReference type="OrthoDB" id="9803322at2"/>
<evidence type="ECO:0000259" key="12">
    <source>
        <dbReference type="Pfam" id="PF02878"/>
    </source>
</evidence>
<reference evidence="15 16" key="1">
    <citation type="journal article" date="2015" name="Genome Announc.">
        <title>Genome Sequence of 'Candidatus Thioglobus singularis' Strain PS1, a Mixotroph from the SUP05 Clade of Marine Gammaproteobacteria.</title>
        <authorList>
            <person name="Marshall K.T."/>
            <person name="Morris R.M."/>
        </authorList>
    </citation>
    <scope>NUCLEOTIDE SEQUENCE [LARGE SCALE GENOMIC DNA]</scope>
    <source>
        <strain evidence="15 16">PS1</strain>
    </source>
</reference>
<feature type="domain" description="Alpha-D-phosphohexomutase alpha/beta/alpha" evidence="12">
    <location>
        <begin position="7"/>
        <end position="137"/>
    </location>
</feature>
<organism evidence="15 16">
    <name type="scientific">Candidatus Pseudothioglobus singularis PS1</name>
    <dbReference type="NCBI Taxonomy" id="1125411"/>
    <lineage>
        <taxon>Bacteria</taxon>
        <taxon>Pseudomonadati</taxon>
        <taxon>Pseudomonadota</taxon>
        <taxon>Gammaproteobacteria</taxon>
        <taxon>Candidatus Pseudothioglobaceae</taxon>
        <taxon>Candidatus Pseudothioglobus</taxon>
    </lineage>
</organism>
<evidence type="ECO:0000256" key="1">
    <source>
        <dbReference type="ARBA" id="ARBA00000586"/>
    </source>
</evidence>
<dbReference type="Gene3D" id="3.30.310.50">
    <property type="entry name" value="Alpha-D-phosphohexomutase, C-terminal domain"/>
    <property type="match status" value="1"/>
</dbReference>
<feature type="domain" description="Alpha-D-phosphohexomutase alpha/beta/alpha" evidence="14">
    <location>
        <begin position="254"/>
        <end position="361"/>
    </location>
</feature>
<comment type="cofactor">
    <cofactor evidence="2">
        <name>Mg(2+)</name>
        <dbReference type="ChEBI" id="CHEBI:18420"/>
    </cofactor>
</comment>
<evidence type="ECO:0000256" key="2">
    <source>
        <dbReference type="ARBA" id="ARBA00001946"/>
    </source>
</evidence>
<dbReference type="InterPro" id="IPR005841">
    <property type="entry name" value="Alpha-D-phosphohexomutase_SF"/>
</dbReference>
<dbReference type="SUPFAM" id="SSF55957">
    <property type="entry name" value="Phosphoglucomutase, C-terminal domain"/>
    <property type="match status" value="1"/>
</dbReference>
<evidence type="ECO:0000259" key="11">
    <source>
        <dbReference type="Pfam" id="PF00408"/>
    </source>
</evidence>
<comment type="pathway">
    <text evidence="3">Nucleotide-sugar biosynthesis; GDP-alpha-D-mannose biosynthesis; alpha-D-mannose 1-phosphate from D-fructose 6-phosphate: step 2/2.</text>
</comment>
<dbReference type="InterPro" id="IPR005846">
    <property type="entry name" value="A-D-PHexomutase_a/b/a-III"/>
</dbReference>
<keyword evidence="7 10" id="KW-0479">Metal-binding</keyword>
<gene>
    <name evidence="15" type="ORF">W908_03710</name>
</gene>
<dbReference type="PANTHER" id="PTHR43771:SF2">
    <property type="entry name" value="PHOSPHOMANNOMUTASE_PHOSPHOGLUCOMUTASE"/>
    <property type="match status" value="1"/>
</dbReference>
<dbReference type="EMBL" id="CP006911">
    <property type="protein sequence ID" value="ALE01758.1"/>
    <property type="molecule type" value="Genomic_DNA"/>
</dbReference>
<evidence type="ECO:0000256" key="3">
    <source>
        <dbReference type="ARBA" id="ARBA00004699"/>
    </source>
</evidence>
<dbReference type="AlphaFoldDB" id="A0A0M4L3X5"/>
<feature type="domain" description="Alpha-D-phosphohexomutase C-terminal" evidence="11">
    <location>
        <begin position="390"/>
        <end position="443"/>
    </location>
</feature>
<dbReference type="InterPro" id="IPR016055">
    <property type="entry name" value="A-D-PHexomutase_a/b/a-I/II/III"/>
</dbReference>
<evidence type="ECO:0000256" key="10">
    <source>
        <dbReference type="RuleBase" id="RU004326"/>
    </source>
</evidence>
<dbReference type="InterPro" id="IPR036900">
    <property type="entry name" value="A-D-PHexomutase_C_sf"/>
</dbReference>
<evidence type="ECO:0000313" key="15">
    <source>
        <dbReference type="EMBL" id="ALE01758.1"/>
    </source>
</evidence>
<dbReference type="SUPFAM" id="SSF53738">
    <property type="entry name" value="Phosphoglucomutase, first 3 domains"/>
    <property type="match status" value="3"/>
</dbReference>
<dbReference type="InterPro" id="IPR016066">
    <property type="entry name" value="A-D-PHexomutase_CS"/>
</dbReference>
<dbReference type="PRINTS" id="PR00509">
    <property type="entry name" value="PGMPMM"/>
</dbReference>
<dbReference type="InterPro" id="IPR005844">
    <property type="entry name" value="A-D-PHexomutase_a/b/a-I"/>
</dbReference>
<comment type="similarity">
    <text evidence="4 10">Belongs to the phosphohexose mutase family.</text>
</comment>
<dbReference type="InterPro" id="IPR005843">
    <property type="entry name" value="A-D-PHexomutase_C"/>
</dbReference>
<dbReference type="STRING" id="1125411.W908_03710"/>
<evidence type="ECO:0000256" key="6">
    <source>
        <dbReference type="ARBA" id="ARBA00022553"/>
    </source>
</evidence>
<keyword evidence="16" id="KW-1185">Reference proteome</keyword>
<dbReference type="Gene3D" id="3.40.120.10">
    <property type="entry name" value="Alpha-D-Glucose-1,6-Bisphosphate, subunit A, domain 3"/>
    <property type="match status" value="3"/>
</dbReference>
<evidence type="ECO:0000259" key="14">
    <source>
        <dbReference type="Pfam" id="PF02880"/>
    </source>
</evidence>
<dbReference type="FunFam" id="3.40.120.10:FF:000001">
    <property type="entry name" value="Phosphoglucosamine mutase"/>
    <property type="match status" value="1"/>
</dbReference>
<dbReference type="GO" id="GO:0004615">
    <property type="term" value="F:phosphomannomutase activity"/>
    <property type="evidence" value="ECO:0007669"/>
    <property type="project" value="UniProtKB-EC"/>
</dbReference>
<evidence type="ECO:0000259" key="13">
    <source>
        <dbReference type="Pfam" id="PF02879"/>
    </source>
</evidence>
<dbReference type="PROSITE" id="PS00710">
    <property type="entry name" value="PGM_PMM"/>
    <property type="match status" value="1"/>
</dbReference>
<evidence type="ECO:0000256" key="4">
    <source>
        <dbReference type="ARBA" id="ARBA00010231"/>
    </source>
</evidence>
<proteinExistence type="inferred from homology"/>
<keyword evidence="8 10" id="KW-0460">Magnesium</keyword>
<dbReference type="Pfam" id="PF02879">
    <property type="entry name" value="PGM_PMM_II"/>
    <property type="match status" value="1"/>
</dbReference>
<evidence type="ECO:0000256" key="9">
    <source>
        <dbReference type="ARBA" id="ARBA00023235"/>
    </source>
</evidence>
<dbReference type="Pfam" id="PF02878">
    <property type="entry name" value="PGM_PMM_I"/>
    <property type="match status" value="1"/>
</dbReference>
<accession>A0A0M4L3X5</accession>
<dbReference type="PANTHER" id="PTHR43771">
    <property type="entry name" value="PHOSPHOMANNOMUTASE"/>
    <property type="match status" value="1"/>
</dbReference>
<dbReference type="Pfam" id="PF02880">
    <property type="entry name" value="PGM_PMM_III"/>
    <property type="match status" value="1"/>
</dbReference>
<keyword evidence="9" id="KW-0413">Isomerase</keyword>
<dbReference type="GO" id="GO:1901137">
    <property type="term" value="P:carbohydrate derivative biosynthetic process"/>
    <property type="evidence" value="ECO:0007669"/>
    <property type="project" value="UniProtKB-ARBA"/>
</dbReference>
<evidence type="ECO:0000256" key="7">
    <source>
        <dbReference type="ARBA" id="ARBA00022723"/>
    </source>
</evidence>
<dbReference type="GO" id="GO:0005975">
    <property type="term" value="P:carbohydrate metabolic process"/>
    <property type="evidence" value="ECO:0007669"/>
    <property type="project" value="InterPro"/>
</dbReference>
<evidence type="ECO:0000313" key="16">
    <source>
        <dbReference type="Proteomes" id="UP000068905"/>
    </source>
</evidence>
<dbReference type="PATRIC" id="fig|1125411.7.peg.724"/>
<dbReference type="RefSeq" id="WP_053819981.1">
    <property type="nucleotide sequence ID" value="NZ_CP006911.1"/>
</dbReference>